<sequence>MSSYQFVNSLASCYANQAPGQRSGASPVNGGHPQQHPSAAGADYYNPNAASVQGSYPPTCYSPQQQVHPQHYAQHPYASAGNVGQSQHLQNGSQGMMDYTQLHPSHQRLGGAATHLQHPSPGTVSPPLGVVSTPVGSLLNNNSVSASSCKYAAETASTTGVSSPQDLSTTGGPPRGSPPLQGPSQSVGGSSSKPPIGSAPSTTASTTTSRGASSATSPAGASGAGPTQAAATASSAVSQSSSSPASSTSSASSTTGSNNNNGGNNNSSGKQGGGTTPAGNPPQIYPWMKRVHLGQRLVQKTRGFDPLAVINNTPVATGRLATNNGGPDKLACYSYFQLLS</sequence>
<keyword evidence="3" id="KW-0238">DNA-binding</keyword>
<reference evidence="7" key="1">
    <citation type="submission" date="2020-11" db="EMBL/GenBank/DDBJ databases">
        <authorList>
            <person name="Tran Van P."/>
        </authorList>
    </citation>
    <scope>NUCLEOTIDE SEQUENCE</scope>
</reference>
<evidence type="ECO:0000256" key="4">
    <source>
        <dbReference type="ARBA" id="ARBA00023155"/>
    </source>
</evidence>
<dbReference type="InterPro" id="IPR001827">
    <property type="entry name" value="Homeobox_Antennapedia_CS"/>
</dbReference>
<evidence type="ECO:0000313" key="7">
    <source>
        <dbReference type="EMBL" id="CAD7255742.1"/>
    </source>
</evidence>
<evidence type="ECO:0000256" key="1">
    <source>
        <dbReference type="ARBA" id="ARBA00004123"/>
    </source>
</evidence>
<dbReference type="EMBL" id="OC000012">
    <property type="protein sequence ID" value="CAD7255742.1"/>
    <property type="molecule type" value="Genomic_DNA"/>
</dbReference>
<feature type="region of interest" description="Disordered" evidence="6">
    <location>
        <begin position="156"/>
        <end position="283"/>
    </location>
</feature>
<name>A0A7R9AKM6_TIMSH</name>
<evidence type="ECO:0000256" key="6">
    <source>
        <dbReference type="SAM" id="MobiDB-lite"/>
    </source>
</evidence>
<evidence type="ECO:0008006" key="8">
    <source>
        <dbReference type="Google" id="ProtNLM"/>
    </source>
</evidence>
<proteinExistence type="predicted"/>
<keyword evidence="5" id="KW-0539">Nucleus</keyword>
<comment type="subcellular location">
    <subcellularLocation>
        <location evidence="1">Nucleus</location>
    </subcellularLocation>
</comment>
<evidence type="ECO:0000256" key="3">
    <source>
        <dbReference type="ARBA" id="ARBA00023125"/>
    </source>
</evidence>
<evidence type="ECO:0000256" key="5">
    <source>
        <dbReference type="ARBA" id="ARBA00023242"/>
    </source>
</evidence>
<feature type="region of interest" description="Disordered" evidence="6">
    <location>
        <begin position="17"/>
        <end position="50"/>
    </location>
</feature>
<feature type="compositionally biased region" description="Polar residues" evidence="6">
    <location>
        <begin position="17"/>
        <end position="26"/>
    </location>
</feature>
<dbReference type="GO" id="GO:0003677">
    <property type="term" value="F:DNA binding"/>
    <property type="evidence" value="ECO:0007669"/>
    <property type="project" value="UniProtKB-KW"/>
</dbReference>
<dbReference type="AlphaFoldDB" id="A0A7R9AKM6"/>
<dbReference type="GO" id="GO:0005634">
    <property type="term" value="C:nucleus"/>
    <property type="evidence" value="ECO:0007669"/>
    <property type="project" value="UniProtKB-SubCell"/>
</dbReference>
<dbReference type="PROSITE" id="PS00032">
    <property type="entry name" value="ANTENNAPEDIA"/>
    <property type="match status" value="1"/>
</dbReference>
<accession>A0A7R9AKM6</accession>
<evidence type="ECO:0000256" key="2">
    <source>
        <dbReference type="ARBA" id="ARBA00022473"/>
    </source>
</evidence>
<protein>
    <recommendedName>
        <fullName evidence="8">Sex combs reduced</fullName>
    </recommendedName>
</protein>
<feature type="compositionally biased region" description="Low complexity" evidence="6">
    <location>
        <begin position="182"/>
        <end position="269"/>
    </location>
</feature>
<gene>
    <name evidence="7" type="ORF">TSIB3V08_LOCUS34</name>
</gene>
<keyword evidence="2" id="KW-0217">Developmental protein</keyword>
<dbReference type="GO" id="GO:0003700">
    <property type="term" value="F:DNA-binding transcription factor activity"/>
    <property type="evidence" value="ECO:0007669"/>
    <property type="project" value="InterPro"/>
</dbReference>
<keyword evidence="4" id="KW-0371">Homeobox</keyword>
<organism evidence="7">
    <name type="scientific">Timema shepardi</name>
    <name type="common">Walking stick</name>
    <dbReference type="NCBI Taxonomy" id="629360"/>
    <lineage>
        <taxon>Eukaryota</taxon>
        <taxon>Metazoa</taxon>
        <taxon>Ecdysozoa</taxon>
        <taxon>Arthropoda</taxon>
        <taxon>Hexapoda</taxon>
        <taxon>Insecta</taxon>
        <taxon>Pterygota</taxon>
        <taxon>Neoptera</taxon>
        <taxon>Polyneoptera</taxon>
        <taxon>Phasmatodea</taxon>
        <taxon>Timematodea</taxon>
        <taxon>Timematoidea</taxon>
        <taxon>Timematidae</taxon>
        <taxon>Timema</taxon>
    </lineage>
</organism>
<feature type="compositionally biased region" description="Polar residues" evidence="6">
    <location>
        <begin position="156"/>
        <end position="167"/>
    </location>
</feature>